<dbReference type="FunFam" id="3.40.50.720:FF:000203">
    <property type="entry name" value="D-3-phosphoglycerate dehydrogenase (SerA)"/>
    <property type="match status" value="1"/>
</dbReference>
<dbReference type="EMBL" id="ML178829">
    <property type="protein sequence ID" value="TFL00351.1"/>
    <property type="molecule type" value="Genomic_DNA"/>
</dbReference>
<dbReference type="InterPro" id="IPR029752">
    <property type="entry name" value="D-isomer_DH_CS1"/>
</dbReference>
<evidence type="ECO:0000259" key="6">
    <source>
        <dbReference type="Pfam" id="PF02826"/>
    </source>
</evidence>
<dbReference type="GO" id="GO:0016618">
    <property type="term" value="F:hydroxypyruvate reductase [NAD(P)H] activity"/>
    <property type="evidence" value="ECO:0007669"/>
    <property type="project" value="TreeGrafter"/>
</dbReference>
<gene>
    <name evidence="7" type="ORF">BDV98DRAFT_550222</name>
</gene>
<dbReference type="SUPFAM" id="SSF51735">
    <property type="entry name" value="NAD(P)-binding Rossmann-fold domains"/>
    <property type="match status" value="1"/>
</dbReference>
<dbReference type="STRING" id="1884261.A0A5C3QIS3"/>
<dbReference type="PROSITE" id="PS00671">
    <property type="entry name" value="D_2_HYDROXYACID_DH_3"/>
    <property type="match status" value="1"/>
</dbReference>
<evidence type="ECO:0000256" key="3">
    <source>
        <dbReference type="ARBA" id="ARBA00023027"/>
    </source>
</evidence>
<dbReference type="Gene3D" id="3.40.50.720">
    <property type="entry name" value="NAD(P)-binding Rossmann-like Domain"/>
    <property type="match status" value="2"/>
</dbReference>
<dbReference type="GO" id="GO:0030267">
    <property type="term" value="F:glyoxylate reductase (NADPH) activity"/>
    <property type="evidence" value="ECO:0007669"/>
    <property type="project" value="TreeGrafter"/>
</dbReference>
<dbReference type="GO" id="GO:0005829">
    <property type="term" value="C:cytosol"/>
    <property type="evidence" value="ECO:0007669"/>
    <property type="project" value="TreeGrafter"/>
</dbReference>
<evidence type="ECO:0000313" key="7">
    <source>
        <dbReference type="EMBL" id="TFL00351.1"/>
    </source>
</evidence>
<dbReference type="PANTHER" id="PTHR10996:SF257">
    <property type="entry name" value="GLYOXYLATE REDUCTASE 1"/>
    <property type="match status" value="1"/>
</dbReference>
<keyword evidence="3" id="KW-0520">NAD</keyword>
<dbReference type="PROSITE" id="PS00065">
    <property type="entry name" value="D_2_HYDROXYACID_DH_1"/>
    <property type="match status" value="1"/>
</dbReference>
<evidence type="ECO:0000256" key="1">
    <source>
        <dbReference type="ARBA" id="ARBA00005854"/>
    </source>
</evidence>
<reference evidence="7 8" key="1">
    <citation type="journal article" date="2019" name="Nat. Ecol. Evol.">
        <title>Megaphylogeny resolves global patterns of mushroom evolution.</title>
        <authorList>
            <person name="Varga T."/>
            <person name="Krizsan K."/>
            <person name="Foldi C."/>
            <person name="Dima B."/>
            <person name="Sanchez-Garcia M."/>
            <person name="Sanchez-Ramirez S."/>
            <person name="Szollosi G.J."/>
            <person name="Szarkandi J.G."/>
            <person name="Papp V."/>
            <person name="Albert L."/>
            <person name="Andreopoulos W."/>
            <person name="Angelini C."/>
            <person name="Antonin V."/>
            <person name="Barry K.W."/>
            <person name="Bougher N.L."/>
            <person name="Buchanan P."/>
            <person name="Buyck B."/>
            <person name="Bense V."/>
            <person name="Catcheside P."/>
            <person name="Chovatia M."/>
            <person name="Cooper J."/>
            <person name="Damon W."/>
            <person name="Desjardin D."/>
            <person name="Finy P."/>
            <person name="Geml J."/>
            <person name="Haridas S."/>
            <person name="Hughes K."/>
            <person name="Justo A."/>
            <person name="Karasinski D."/>
            <person name="Kautmanova I."/>
            <person name="Kiss B."/>
            <person name="Kocsube S."/>
            <person name="Kotiranta H."/>
            <person name="LaButti K.M."/>
            <person name="Lechner B.E."/>
            <person name="Liimatainen K."/>
            <person name="Lipzen A."/>
            <person name="Lukacs Z."/>
            <person name="Mihaltcheva S."/>
            <person name="Morgado L.N."/>
            <person name="Niskanen T."/>
            <person name="Noordeloos M.E."/>
            <person name="Ohm R.A."/>
            <person name="Ortiz-Santana B."/>
            <person name="Ovrebo C."/>
            <person name="Racz N."/>
            <person name="Riley R."/>
            <person name="Savchenko A."/>
            <person name="Shiryaev A."/>
            <person name="Soop K."/>
            <person name="Spirin V."/>
            <person name="Szebenyi C."/>
            <person name="Tomsovsky M."/>
            <person name="Tulloss R.E."/>
            <person name="Uehling J."/>
            <person name="Grigoriev I.V."/>
            <person name="Vagvolgyi C."/>
            <person name="Papp T."/>
            <person name="Martin F.M."/>
            <person name="Miettinen O."/>
            <person name="Hibbett D.S."/>
            <person name="Nagy L.G."/>
        </authorList>
    </citation>
    <scope>NUCLEOTIDE SEQUENCE [LARGE SCALE GENOMIC DNA]</scope>
    <source>
        <strain evidence="7 8">CBS 309.79</strain>
    </source>
</reference>
<sequence length="331" mass="36126">MAPRILILGKLVWGEKDLQEQLGGIAEVIHVEDVDRAAFLKGFESGGKYEGAVGVLHTVESNSTYGNIDKELVNALPSTIKWIAHKGAGYDDVDVIACRDKGITVSHTPKAVDEGTAETALFLLLATVRNFTLAEASLRAGNWKPKTMESTSYELSSRTLGVLGLGGIGGLLAEMVRPMGMRVIYHNRKPASDAPKGCEYFADLDEMLAQTDVLSVHIPLNDKTEHFVNDSVIRKMKKGSVIINTARGKVIDEAAMIKALEDGHLSAIGLDVFPDEPKVNPRLLEFPTATLLPHVGTENQDSRHHMEMMCVVNLRDFLTKGKGENIVPECR</sequence>
<dbReference type="InterPro" id="IPR050223">
    <property type="entry name" value="D-isomer_2-hydroxyacid_DH"/>
</dbReference>
<accession>A0A5C3QIS3</accession>
<evidence type="ECO:0000313" key="8">
    <source>
        <dbReference type="Proteomes" id="UP000305067"/>
    </source>
</evidence>
<dbReference type="InterPro" id="IPR029753">
    <property type="entry name" value="D-isomer_DH_CS"/>
</dbReference>
<keyword evidence="8" id="KW-1185">Reference proteome</keyword>
<protein>
    <submittedName>
        <fullName evidence="7">D-isomer specific 2-hydroxyacid dehydrogenase</fullName>
    </submittedName>
</protein>
<feature type="domain" description="D-isomer specific 2-hydroxyacid dehydrogenase catalytic" evidence="5">
    <location>
        <begin position="64"/>
        <end position="327"/>
    </location>
</feature>
<name>A0A5C3QIS3_9AGAR</name>
<dbReference type="Proteomes" id="UP000305067">
    <property type="component" value="Unassembled WGS sequence"/>
</dbReference>
<dbReference type="SUPFAM" id="SSF52283">
    <property type="entry name" value="Formate/glycerate dehydrogenase catalytic domain-like"/>
    <property type="match status" value="1"/>
</dbReference>
<dbReference type="Pfam" id="PF00389">
    <property type="entry name" value="2-Hacid_dh"/>
    <property type="match status" value="1"/>
</dbReference>
<dbReference type="InterPro" id="IPR036291">
    <property type="entry name" value="NAD(P)-bd_dom_sf"/>
</dbReference>
<feature type="domain" description="D-isomer specific 2-hydroxyacid dehydrogenase NAD-binding" evidence="6">
    <location>
        <begin position="122"/>
        <end position="296"/>
    </location>
</feature>
<organism evidence="7 8">
    <name type="scientific">Pterulicium gracile</name>
    <dbReference type="NCBI Taxonomy" id="1884261"/>
    <lineage>
        <taxon>Eukaryota</taxon>
        <taxon>Fungi</taxon>
        <taxon>Dikarya</taxon>
        <taxon>Basidiomycota</taxon>
        <taxon>Agaricomycotina</taxon>
        <taxon>Agaricomycetes</taxon>
        <taxon>Agaricomycetidae</taxon>
        <taxon>Agaricales</taxon>
        <taxon>Pleurotineae</taxon>
        <taxon>Pterulaceae</taxon>
        <taxon>Pterulicium</taxon>
    </lineage>
</organism>
<dbReference type="PANTHER" id="PTHR10996">
    <property type="entry name" value="2-HYDROXYACID DEHYDROGENASE-RELATED"/>
    <property type="match status" value="1"/>
</dbReference>
<proteinExistence type="inferred from homology"/>
<evidence type="ECO:0000259" key="5">
    <source>
        <dbReference type="Pfam" id="PF00389"/>
    </source>
</evidence>
<evidence type="ECO:0000256" key="2">
    <source>
        <dbReference type="ARBA" id="ARBA00023002"/>
    </source>
</evidence>
<comment type="similarity">
    <text evidence="1 4">Belongs to the D-isomer specific 2-hydroxyacid dehydrogenase family.</text>
</comment>
<dbReference type="InterPro" id="IPR006139">
    <property type="entry name" value="D-isomer_2_OHA_DH_cat_dom"/>
</dbReference>
<dbReference type="InterPro" id="IPR006140">
    <property type="entry name" value="D-isomer_DH_NAD-bd"/>
</dbReference>
<keyword evidence="2 4" id="KW-0560">Oxidoreductase</keyword>
<dbReference type="OrthoDB" id="9991913at2759"/>
<dbReference type="AlphaFoldDB" id="A0A5C3QIS3"/>
<dbReference type="CDD" id="cd12168">
    <property type="entry name" value="Mand_dh_like"/>
    <property type="match status" value="1"/>
</dbReference>
<evidence type="ECO:0000256" key="4">
    <source>
        <dbReference type="RuleBase" id="RU003719"/>
    </source>
</evidence>
<dbReference type="GO" id="GO:0051287">
    <property type="term" value="F:NAD binding"/>
    <property type="evidence" value="ECO:0007669"/>
    <property type="project" value="InterPro"/>
</dbReference>
<dbReference type="Pfam" id="PF02826">
    <property type="entry name" value="2-Hacid_dh_C"/>
    <property type="match status" value="1"/>
</dbReference>